<sequence length="395" mass="44522">MNRLFTVLGLAFLGLTAANCNKDDGNGGNEVVNLRDRKEVRDENAKQIEEFLAKNYLIIEGDNIRFDSISNPNKPNPNVVPLKDDKRIKIEQQIITSDNYEYEAVRNPNGTTSLKFSKPKDELEYTIAYFIVPDADGNKQEGKGDYISTIDSVYVKTKAFSLKNDFFLPNDKENGIGTYYSFPITLQEFALMSQGNYGLIPAQLKTAERQLLTKVKTATGIQLGGDGKYIYEKGSAGRIIAFIPSGVGYFNAGFGSKLKAYQPHIIDMTLVAKKERDHDGDGILSKYEAKQVIEKSSELGRALTDDEIRALKLTIKDYFDFDTDGDGVPNFLDDDDDGDGVLTKTELQYKDKNNKKAYYQYYDPILKTCSNVFRYLDRSCFPDQKDGEVIWPTKK</sequence>
<dbReference type="Proteomes" id="UP000069030">
    <property type="component" value="Chromosome"/>
</dbReference>
<dbReference type="PROSITE" id="PS00018">
    <property type="entry name" value="EF_HAND_1"/>
    <property type="match status" value="1"/>
</dbReference>
<dbReference type="AlphaFoldDB" id="A0AAI8C2I7"/>
<accession>A0AAI8C2I7</accession>
<organism evidence="1 2">
    <name type="scientific">Myroides odoratimimus</name>
    <dbReference type="NCBI Taxonomy" id="76832"/>
    <lineage>
        <taxon>Bacteria</taxon>
        <taxon>Pseudomonadati</taxon>
        <taxon>Bacteroidota</taxon>
        <taxon>Flavobacteriia</taxon>
        <taxon>Flavobacteriales</taxon>
        <taxon>Flavobacteriaceae</taxon>
        <taxon>Myroides</taxon>
    </lineage>
</organism>
<proteinExistence type="predicted"/>
<evidence type="ECO:0008006" key="3">
    <source>
        <dbReference type="Google" id="ProtNLM"/>
    </source>
</evidence>
<gene>
    <name evidence="1" type="ORF">AS202_01035</name>
</gene>
<name>A0AAI8C2I7_9FLAO</name>
<dbReference type="InterPro" id="IPR018247">
    <property type="entry name" value="EF_Hand_1_Ca_BS"/>
</dbReference>
<dbReference type="KEGG" id="mod:AS202_01035"/>
<evidence type="ECO:0000313" key="2">
    <source>
        <dbReference type="Proteomes" id="UP000069030"/>
    </source>
</evidence>
<evidence type="ECO:0000313" key="1">
    <source>
        <dbReference type="EMBL" id="ALU24851.1"/>
    </source>
</evidence>
<dbReference type="RefSeq" id="WP_058699060.1">
    <property type="nucleotide sequence ID" value="NZ_CP013690.1"/>
</dbReference>
<dbReference type="EMBL" id="CP013690">
    <property type="protein sequence ID" value="ALU24851.1"/>
    <property type="molecule type" value="Genomic_DNA"/>
</dbReference>
<protein>
    <recommendedName>
        <fullName evidence="3">EF-hand domain-containing protein</fullName>
    </recommendedName>
</protein>
<reference evidence="1 2" key="1">
    <citation type="journal article" date="2016" name="J. Zhejiang Univ. Sci. B">
        <title>Antibiotic resistance mechanisms of Myroides sp.</title>
        <authorList>
            <person name="Hu S."/>
            <person name="Yuan S."/>
            <person name="Qu H."/>
            <person name="Jiang T."/>
            <person name="Zhou Y."/>
            <person name="Wang M."/>
            <person name="Ming D."/>
        </authorList>
    </citation>
    <scope>NUCLEOTIDE SEQUENCE [LARGE SCALE GENOMIC DNA]</scope>
    <source>
        <strain evidence="1 2">PR63039</strain>
    </source>
</reference>